<feature type="coiled-coil region" evidence="3">
    <location>
        <begin position="103"/>
        <end position="130"/>
    </location>
</feature>
<accession>A0AAD0SNM6</accession>
<name>A0AAD0SNM6_9BACT</name>
<dbReference type="KEGG" id="asui:ASUIS_0034"/>
<dbReference type="GO" id="GO:0009399">
    <property type="term" value="P:nitrogen fixation"/>
    <property type="evidence" value="ECO:0007669"/>
    <property type="project" value="InterPro"/>
</dbReference>
<evidence type="ECO:0000256" key="3">
    <source>
        <dbReference type="SAM" id="Coils"/>
    </source>
</evidence>
<gene>
    <name evidence="4" type="primary">nifZ</name>
    <name evidence="4" type="ORF">ASUIS_0034</name>
</gene>
<reference evidence="4 5" key="1">
    <citation type="submission" date="2018-08" db="EMBL/GenBank/DDBJ databases">
        <title>Complete genome of the Arcobacter suis type strain LMG 26152.</title>
        <authorList>
            <person name="Miller W.G."/>
            <person name="Yee E."/>
            <person name="Bono J.L."/>
        </authorList>
    </citation>
    <scope>NUCLEOTIDE SEQUENCE [LARGE SCALE GENOMIC DNA]</scope>
    <source>
        <strain evidence="4 5">CECT 7833</strain>
    </source>
</reference>
<dbReference type="EMBL" id="CP032100">
    <property type="protein sequence ID" value="AXX88552.1"/>
    <property type="molecule type" value="Genomic_DNA"/>
</dbReference>
<evidence type="ECO:0000256" key="2">
    <source>
        <dbReference type="ARBA" id="ARBA00023231"/>
    </source>
</evidence>
<dbReference type="Proteomes" id="UP000263040">
    <property type="component" value="Chromosome"/>
</dbReference>
<keyword evidence="2" id="KW-0535">Nitrogen fixation</keyword>
<evidence type="ECO:0000313" key="5">
    <source>
        <dbReference type="Proteomes" id="UP000263040"/>
    </source>
</evidence>
<evidence type="ECO:0000256" key="1">
    <source>
        <dbReference type="ARBA" id="ARBA00008027"/>
    </source>
</evidence>
<keyword evidence="5" id="KW-1185">Reference proteome</keyword>
<protein>
    <submittedName>
        <fullName evidence="4">Nitrogen fixation protein NifZ</fullName>
    </submittedName>
</protein>
<sequence>MGVNHKEIVDANTILHDSVTASRSGRDEDKPKFGIGQKVKLLEDIKNDGTYPHAPIGTIMVQAGAIGYIKSIGEFLQVIRVYEVHFLDLNALIEVVGCREHELLAMENYRDEVEEELEFMRQHREKHYSK</sequence>
<organism evidence="4 5">
    <name type="scientific">Arcobacter suis CECT 7833</name>
    <dbReference type="NCBI Taxonomy" id="663365"/>
    <lineage>
        <taxon>Bacteria</taxon>
        <taxon>Pseudomonadati</taxon>
        <taxon>Campylobacterota</taxon>
        <taxon>Epsilonproteobacteria</taxon>
        <taxon>Campylobacterales</taxon>
        <taxon>Arcobacteraceae</taxon>
        <taxon>Arcobacter</taxon>
    </lineage>
</organism>
<dbReference type="Pfam" id="PF04319">
    <property type="entry name" value="NifZ"/>
    <property type="match status" value="1"/>
</dbReference>
<evidence type="ECO:0000313" key="4">
    <source>
        <dbReference type="EMBL" id="AXX88552.1"/>
    </source>
</evidence>
<dbReference type="InterPro" id="IPR007415">
    <property type="entry name" value="Nitrogenase_MoFe_mat_NifZ"/>
</dbReference>
<proteinExistence type="inferred from homology"/>
<keyword evidence="3" id="KW-0175">Coiled coil</keyword>
<comment type="similarity">
    <text evidence="1">Belongs to the NifZ family.</text>
</comment>
<dbReference type="RefSeq" id="WP_226799939.1">
    <property type="nucleotide sequence ID" value="NZ_CP032100.1"/>
</dbReference>
<dbReference type="AlphaFoldDB" id="A0AAD0SNM6"/>